<organism evidence="1 2">
    <name type="scientific">Nephila pilipes</name>
    <name type="common">Giant wood spider</name>
    <name type="synonym">Nephila maculata</name>
    <dbReference type="NCBI Taxonomy" id="299642"/>
    <lineage>
        <taxon>Eukaryota</taxon>
        <taxon>Metazoa</taxon>
        <taxon>Ecdysozoa</taxon>
        <taxon>Arthropoda</taxon>
        <taxon>Chelicerata</taxon>
        <taxon>Arachnida</taxon>
        <taxon>Araneae</taxon>
        <taxon>Araneomorphae</taxon>
        <taxon>Entelegynae</taxon>
        <taxon>Araneoidea</taxon>
        <taxon>Nephilidae</taxon>
        <taxon>Nephila</taxon>
    </lineage>
</organism>
<comment type="caution">
    <text evidence="1">The sequence shown here is derived from an EMBL/GenBank/DDBJ whole genome shotgun (WGS) entry which is preliminary data.</text>
</comment>
<proteinExistence type="predicted"/>
<dbReference type="EMBL" id="BMAW01083126">
    <property type="protein sequence ID" value="GFU32262.1"/>
    <property type="molecule type" value="Genomic_DNA"/>
</dbReference>
<name>A0A8X6QLV2_NEPPI</name>
<sequence>MLNGCDNPRKSRTVKCSHKTIFCCVRKVRARAAIGRDVLPACSVLEIWSPIRQTYYSAGRGDSGVGGVEAVGVTEGNVFFRVECPKE</sequence>
<reference evidence="1" key="1">
    <citation type="submission" date="2020-08" db="EMBL/GenBank/DDBJ databases">
        <title>Multicomponent nature underlies the extraordinary mechanical properties of spider dragline silk.</title>
        <authorList>
            <person name="Kono N."/>
            <person name="Nakamura H."/>
            <person name="Mori M."/>
            <person name="Yoshida Y."/>
            <person name="Ohtoshi R."/>
            <person name="Malay A.D."/>
            <person name="Moran D.A.P."/>
            <person name="Tomita M."/>
            <person name="Numata K."/>
            <person name="Arakawa K."/>
        </authorList>
    </citation>
    <scope>NUCLEOTIDE SEQUENCE</scope>
</reference>
<evidence type="ECO:0000313" key="1">
    <source>
        <dbReference type="EMBL" id="GFU32262.1"/>
    </source>
</evidence>
<accession>A0A8X6QLV2</accession>
<protein>
    <submittedName>
        <fullName evidence="1">Uncharacterized protein</fullName>
    </submittedName>
</protein>
<evidence type="ECO:0000313" key="2">
    <source>
        <dbReference type="Proteomes" id="UP000887013"/>
    </source>
</evidence>
<keyword evidence="2" id="KW-1185">Reference proteome</keyword>
<dbReference type="Proteomes" id="UP000887013">
    <property type="component" value="Unassembled WGS sequence"/>
</dbReference>
<gene>
    <name evidence="1" type="ORF">NPIL_613581</name>
</gene>
<dbReference type="AlphaFoldDB" id="A0A8X6QLV2"/>